<sequence>MLFYGLFREILYGDARDTQGLAKTDRDVPCDGPKTYFVHGF</sequence>
<evidence type="ECO:0000313" key="1">
    <source>
        <dbReference type="EMBL" id="GAI01061.1"/>
    </source>
</evidence>
<reference evidence="1" key="1">
    <citation type="journal article" date="2014" name="Front. Microbiol.">
        <title>High frequency of phylogenetically diverse reductive dehalogenase-homologous genes in deep subseafloor sedimentary metagenomes.</title>
        <authorList>
            <person name="Kawai M."/>
            <person name="Futagami T."/>
            <person name="Toyoda A."/>
            <person name="Takaki Y."/>
            <person name="Nishi S."/>
            <person name="Hori S."/>
            <person name="Arai W."/>
            <person name="Tsubouchi T."/>
            <person name="Morono Y."/>
            <person name="Uchiyama I."/>
            <person name="Ito T."/>
            <person name="Fujiyama A."/>
            <person name="Inagaki F."/>
            <person name="Takami H."/>
        </authorList>
    </citation>
    <scope>NUCLEOTIDE SEQUENCE</scope>
    <source>
        <strain evidence="1">Expedition CK06-06</strain>
    </source>
</reference>
<dbReference type="AlphaFoldDB" id="X1L5A5"/>
<protein>
    <submittedName>
        <fullName evidence="1">Uncharacterized protein</fullName>
    </submittedName>
</protein>
<organism evidence="1">
    <name type="scientific">marine sediment metagenome</name>
    <dbReference type="NCBI Taxonomy" id="412755"/>
    <lineage>
        <taxon>unclassified sequences</taxon>
        <taxon>metagenomes</taxon>
        <taxon>ecological metagenomes</taxon>
    </lineage>
</organism>
<proteinExistence type="predicted"/>
<gene>
    <name evidence="1" type="ORF">S06H3_02307</name>
</gene>
<name>X1L5A5_9ZZZZ</name>
<comment type="caution">
    <text evidence="1">The sequence shown here is derived from an EMBL/GenBank/DDBJ whole genome shotgun (WGS) entry which is preliminary data.</text>
</comment>
<accession>X1L5A5</accession>
<dbReference type="EMBL" id="BARV01000660">
    <property type="protein sequence ID" value="GAI01061.1"/>
    <property type="molecule type" value="Genomic_DNA"/>
</dbReference>